<feature type="compositionally biased region" description="Pro residues" evidence="2">
    <location>
        <begin position="209"/>
        <end position="222"/>
    </location>
</feature>
<name>A0ABR2TZZ7_9ROSI</name>
<dbReference type="Proteomes" id="UP001396334">
    <property type="component" value="Unassembled WGS sequence"/>
</dbReference>
<evidence type="ECO:0000259" key="4">
    <source>
        <dbReference type="Pfam" id="PF22936"/>
    </source>
</evidence>
<dbReference type="PANTHER" id="PTHR43383:SF2">
    <property type="entry name" value="AMIDOHYDROLASE 2 FAMILY PROTEIN"/>
    <property type="match status" value="1"/>
</dbReference>
<gene>
    <name evidence="5" type="ORF">V6N11_071414</name>
</gene>
<comment type="caution">
    <text evidence="5">The sequence shown here is derived from an EMBL/GenBank/DDBJ whole genome shotgun (WGS) entry which is preliminary data.</text>
</comment>
<reference evidence="5 6" key="1">
    <citation type="journal article" date="2024" name="G3 (Bethesda)">
        <title>Genome assembly of Hibiscus sabdariffa L. provides insights into metabolisms of medicinal natural products.</title>
        <authorList>
            <person name="Kim T."/>
        </authorList>
    </citation>
    <scope>NUCLEOTIDE SEQUENCE [LARGE SCALE GENOMIC DNA]</scope>
    <source>
        <strain evidence="5">TK-2024</strain>
        <tissue evidence="5">Old leaves</tissue>
    </source>
</reference>
<accession>A0ABR2TZZ7</accession>
<dbReference type="InterPro" id="IPR043502">
    <property type="entry name" value="DNA/RNA_pol_sf"/>
</dbReference>
<feature type="compositionally biased region" description="Polar residues" evidence="2">
    <location>
        <begin position="226"/>
        <end position="240"/>
    </location>
</feature>
<evidence type="ECO:0000313" key="6">
    <source>
        <dbReference type="Proteomes" id="UP001396334"/>
    </source>
</evidence>
<proteinExistence type="predicted"/>
<sequence length="449" mass="49768">MTEPDDGVFPTTLLSKQITSPWIIDSGASDHMTGNMELFLTYSASSSSKSIKTTNGSIFKIRVCGSIFKIHGCGSILVNDTLLLNEVFSVPNLSCNLISISKLSKDLKCSTNFNAFGCILQAMDSKKVIGNASLHNGLYILHGSQSSSTPKPSCSFTASKIFDDVMGEIWDDFQPSYSIPPDLSTTKSPNPHLLPTPITHSNSSSIPLLPTPNTPSKTPIPTPSTFQNSSRITPPKSPKQNLLYTRKQKTIPEAIFQSNTCRELDLSPVANKEGNVIGETSSSPVNLDDLPIAIRKDGSIQRHKARLVAKGYTQTYGIDYTETFAQVVKLNTNRVLLSLVVNLDWKLHQLDVKNAFLDEKLEDEVYMKLPPGLKHAEELQKVCKLNRSLYGLKQSPRAWFDRFTRVILKNGYKQSLADHTFFIKVTPKNKRVILIVYVDDIILTGDDEE</sequence>
<evidence type="ECO:0000256" key="1">
    <source>
        <dbReference type="ARBA" id="ARBA00022750"/>
    </source>
</evidence>
<feature type="domain" description="Retrovirus-related Pol polyprotein from transposon TNT 1-94-like beta-barrel" evidence="4">
    <location>
        <begin position="22"/>
        <end position="105"/>
    </location>
</feature>
<dbReference type="InterPro" id="IPR054722">
    <property type="entry name" value="PolX-like_BBD"/>
</dbReference>
<protein>
    <recommendedName>
        <fullName evidence="7">Reverse transcriptase Ty1/copia-type domain-containing protein</fullName>
    </recommendedName>
</protein>
<feature type="region of interest" description="Disordered" evidence="2">
    <location>
        <begin position="180"/>
        <end position="240"/>
    </location>
</feature>
<keyword evidence="1" id="KW-0645">Protease</keyword>
<dbReference type="EMBL" id="JBBPBN010000003">
    <property type="protein sequence ID" value="KAK9043063.1"/>
    <property type="molecule type" value="Genomic_DNA"/>
</dbReference>
<evidence type="ECO:0008006" key="7">
    <source>
        <dbReference type="Google" id="ProtNLM"/>
    </source>
</evidence>
<dbReference type="PANTHER" id="PTHR43383">
    <property type="entry name" value="NODULIN 6"/>
    <property type="match status" value="1"/>
</dbReference>
<dbReference type="Pfam" id="PF22936">
    <property type="entry name" value="Pol_BBD"/>
    <property type="match status" value="1"/>
</dbReference>
<keyword evidence="1" id="KW-0378">Hydrolase</keyword>
<evidence type="ECO:0000259" key="3">
    <source>
        <dbReference type="Pfam" id="PF07727"/>
    </source>
</evidence>
<dbReference type="InterPro" id="IPR013103">
    <property type="entry name" value="RVT_2"/>
</dbReference>
<keyword evidence="1" id="KW-0064">Aspartyl protease</keyword>
<evidence type="ECO:0000313" key="5">
    <source>
        <dbReference type="EMBL" id="KAK9043063.1"/>
    </source>
</evidence>
<organism evidence="5 6">
    <name type="scientific">Hibiscus sabdariffa</name>
    <name type="common">roselle</name>
    <dbReference type="NCBI Taxonomy" id="183260"/>
    <lineage>
        <taxon>Eukaryota</taxon>
        <taxon>Viridiplantae</taxon>
        <taxon>Streptophyta</taxon>
        <taxon>Embryophyta</taxon>
        <taxon>Tracheophyta</taxon>
        <taxon>Spermatophyta</taxon>
        <taxon>Magnoliopsida</taxon>
        <taxon>eudicotyledons</taxon>
        <taxon>Gunneridae</taxon>
        <taxon>Pentapetalae</taxon>
        <taxon>rosids</taxon>
        <taxon>malvids</taxon>
        <taxon>Malvales</taxon>
        <taxon>Malvaceae</taxon>
        <taxon>Malvoideae</taxon>
        <taxon>Hibiscus</taxon>
    </lineage>
</organism>
<feature type="domain" description="Reverse transcriptase Ty1/copia-type" evidence="3">
    <location>
        <begin position="300"/>
        <end position="447"/>
    </location>
</feature>
<dbReference type="SUPFAM" id="SSF56672">
    <property type="entry name" value="DNA/RNA polymerases"/>
    <property type="match status" value="1"/>
</dbReference>
<dbReference type="Pfam" id="PF07727">
    <property type="entry name" value="RVT_2"/>
    <property type="match status" value="1"/>
</dbReference>
<evidence type="ECO:0000256" key="2">
    <source>
        <dbReference type="SAM" id="MobiDB-lite"/>
    </source>
</evidence>
<keyword evidence="6" id="KW-1185">Reference proteome</keyword>